<evidence type="ECO:0000256" key="5">
    <source>
        <dbReference type="ARBA" id="ARBA00022705"/>
    </source>
</evidence>
<dbReference type="GO" id="GO:0009432">
    <property type="term" value="P:SOS response"/>
    <property type="evidence" value="ECO:0007669"/>
    <property type="project" value="UniProtKB-UniRule"/>
</dbReference>
<evidence type="ECO:0000256" key="13">
    <source>
        <dbReference type="HAMAP-Rule" id="MF_00365"/>
    </source>
</evidence>
<keyword evidence="11 13" id="KW-0742">SOS response</keyword>
<evidence type="ECO:0000256" key="3">
    <source>
        <dbReference type="ARBA" id="ARBA00020170"/>
    </source>
</evidence>
<dbReference type="Pfam" id="PF02463">
    <property type="entry name" value="SMC_N"/>
    <property type="match status" value="1"/>
</dbReference>
<dbReference type="PROSITE" id="PS00617">
    <property type="entry name" value="RECF_1"/>
    <property type="match status" value="1"/>
</dbReference>
<evidence type="ECO:0000259" key="15">
    <source>
        <dbReference type="Pfam" id="PF02463"/>
    </source>
</evidence>
<dbReference type="InterPro" id="IPR003395">
    <property type="entry name" value="RecF/RecN/SMC_N"/>
</dbReference>
<dbReference type="EMBL" id="CP070496">
    <property type="protein sequence ID" value="QSB05376.1"/>
    <property type="molecule type" value="Genomic_DNA"/>
</dbReference>
<dbReference type="PROSITE" id="PS00618">
    <property type="entry name" value="RECF_2"/>
    <property type="match status" value="1"/>
</dbReference>
<keyword evidence="4 13" id="KW-0963">Cytoplasm</keyword>
<keyword evidence="9 13" id="KW-0238">DNA-binding</keyword>
<keyword evidence="6 13" id="KW-0547">Nucleotide-binding</keyword>
<evidence type="ECO:0000256" key="6">
    <source>
        <dbReference type="ARBA" id="ARBA00022741"/>
    </source>
</evidence>
<dbReference type="KEGG" id="nav:JQS30_00020"/>
<keyword evidence="7 13" id="KW-0227">DNA damage</keyword>
<evidence type="ECO:0000256" key="14">
    <source>
        <dbReference type="RuleBase" id="RU000578"/>
    </source>
</evidence>
<dbReference type="GO" id="GO:0006302">
    <property type="term" value="P:double-strand break repair"/>
    <property type="evidence" value="ECO:0007669"/>
    <property type="project" value="TreeGrafter"/>
</dbReference>
<accession>A0A895XS39</accession>
<evidence type="ECO:0000313" key="17">
    <source>
        <dbReference type="Proteomes" id="UP000662939"/>
    </source>
</evidence>
<dbReference type="Gene3D" id="1.20.1050.90">
    <property type="entry name" value="RecF/RecN/SMC, N-terminal domain"/>
    <property type="match status" value="1"/>
</dbReference>
<evidence type="ECO:0000256" key="12">
    <source>
        <dbReference type="ARBA" id="ARBA00025401"/>
    </source>
</evidence>
<reference evidence="16" key="1">
    <citation type="submission" date="2021-02" db="EMBL/GenBank/DDBJ databases">
        <title>Natronoglycomyces albus gen. nov., sp. nov, a haloalkaliphilic actinobacterium from a soda solonchak soil.</title>
        <authorList>
            <person name="Sorokin D.Y."/>
            <person name="Khijniak T.V."/>
            <person name="Zakharycheva A.P."/>
            <person name="Boueva O.V."/>
            <person name="Ariskina E.V."/>
            <person name="Hahnke R.L."/>
            <person name="Bunk B."/>
            <person name="Sproer C."/>
            <person name="Schumann P."/>
            <person name="Evtushenko L.I."/>
            <person name="Kublanov I.V."/>
        </authorList>
    </citation>
    <scope>NUCLEOTIDE SEQUENCE</scope>
    <source>
        <strain evidence="16">DSM 106290</strain>
    </source>
</reference>
<name>A0A895XS39_9ACTN</name>
<keyword evidence="10 13" id="KW-0234">DNA repair</keyword>
<dbReference type="NCBIfam" id="TIGR00611">
    <property type="entry name" value="recf"/>
    <property type="match status" value="1"/>
</dbReference>
<keyword evidence="17" id="KW-1185">Reference proteome</keyword>
<evidence type="ECO:0000256" key="7">
    <source>
        <dbReference type="ARBA" id="ARBA00022763"/>
    </source>
</evidence>
<dbReference type="SUPFAM" id="SSF52540">
    <property type="entry name" value="P-loop containing nucleoside triphosphate hydrolases"/>
    <property type="match status" value="1"/>
</dbReference>
<comment type="subcellular location">
    <subcellularLocation>
        <location evidence="1 13 14">Cytoplasm</location>
    </subcellularLocation>
</comment>
<dbReference type="GO" id="GO:0003697">
    <property type="term" value="F:single-stranded DNA binding"/>
    <property type="evidence" value="ECO:0007669"/>
    <property type="project" value="UniProtKB-UniRule"/>
</dbReference>
<dbReference type="PANTHER" id="PTHR32182:SF0">
    <property type="entry name" value="DNA REPLICATION AND REPAIR PROTEIN RECF"/>
    <property type="match status" value="1"/>
</dbReference>
<dbReference type="Proteomes" id="UP000662939">
    <property type="component" value="Chromosome"/>
</dbReference>
<evidence type="ECO:0000256" key="1">
    <source>
        <dbReference type="ARBA" id="ARBA00004496"/>
    </source>
</evidence>
<dbReference type="InterPro" id="IPR018078">
    <property type="entry name" value="DNA-binding_RecF_CS"/>
</dbReference>
<dbReference type="InterPro" id="IPR042174">
    <property type="entry name" value="RecF_2"/>
</dbReference>
<dbReference type="AlphaFoldDB" id="A0A895XS39"/>
<proteinExistence type="inferred from homology"/>
<evidence type="ECO:0000256" key="11">
    <source>
        <dbReference type="ARBA" id="ARBA00023236"/>
    </source>
</evidence>
<dbReference type="GO" id="GO:0000731">
    <property type="term" value="P:DNA synthesis involved in DNA repair"/>
    <property type="evidence" value="ECO:0007669"/>
    <property type="project" value="TreeGrafter"/>
</dbReference>
<comment type="function">
    <text evidence="12 13 14">The RecF protein is involved in DNA metabolism; it is required for DNA replication and normal SOS inducibility. RecF binds preferentially to single-stranded, linear DNA. It also seems to bind ATP.</text>
</comment>
<feature type="binding site" evidence="13">
    <location>
        <begin position="30"/>
        <end position="37"/>
    </location>
    <ligand>
        <name>ATP</name>
        <dbReference type="ChEBI" id="CHEBI:30616"/>
    </ligand>
</feature>
<dbReference type="PANTHER" id="PTHR32182">
    <property type="entry name" value="DNA REPLICATION AND REPAIR PROTEIN RECF"/>
    <property type="match status" value="1"/>
</dbReference>
<dbReference type="GO" id="GO:0005737">
    <property type="term" value="C:cytoplasm"/>
    <property type="evidence" value="ECO:0007669"/>
    <property type="project" value="UniProtKB-SubCell"/>
</dbReference>
<protein>
    <recommendedName>
        <fullName evidence="3 13">DNA replication and repair protein RecF</fullName>
    </recommendedName>
</protein>
<dbReference type="HAMAP" id="MF_00365">
    <property type="entry name" value="RecF"/>
    <property type="match status" value="1"/>
</dbReference>
<gene>
    <name evidence="13 16" type="primary">recF</name>
    <name evidence="16" type="ORF">JQS30_00020</name>
</gene>
<keyword evidence="5 13" id="KW-0235">DNA replication</keyword>
<evidence type="ECO:0000256" key="9">
    <source>
        <dbReference type="ARBA" id="ARBA00023125"/>
    </source>
</evidence>
<dbReference type="InterPro" id="IPR027417">
    <property type="entry name" value="P-loop_NTPase"/>
</dbReference>
<dbReference type="GO" id="GO:0006260">
    <property type="term" value="P:DNA replication"/>
    <property type="evidence" value="ECO:0007669"/>
    <property type="project" value="UniProtKB-UniRule"/>
</dbReference>
<evidence type="ECO:0000256" key="2">
    <source>
        <dbReference type="ARBA" id="ARBA00008016"/>
    </source>
</evidence>
<dbReference type="GO" id="GO:0005524">
    <property type="term" value="F:ATP binding"/>
    <property type="evidence" value="ECO:0007669"/>
    <property type="project" value="UniProtKB-UniRule"/>
</dbReference>
<keyword evidence="8 13" id="KW-0067">ATP-binding</keyword>
<sequence>MYVKQLELVDFRSYPQVRLDLAEGPCVFVGGNGHGKTNLVESLVYLSNLRSHRVSTDAPLVRAGKDQAIVRAEIVHDERRLIAELAINPGKANQARLGRHRLTRPRDLLGALRAIAFAPEDLSLIRGEPSHRRRFLDELLTARNPRFAGVRADYEKVLKQRNTLLRTAYLARKTGGKRTSASEMGTLEAWDAHLSQLGAELLTGRLALLGDLTDHVANAYATIADGRNPASLVYTSSLDGEGQPLVSAAVDAELIAARMSAALAAGRDRELDRGTTLVGPHRDDLMVNLGELPAKGYASHGETWSAALAMRLGAYELLRCDGIAPVLILDDVFAELDEVRRRNLADMVASAPQTLITCAVVEDVPAKLTGARFDVWDGEVTRVV</sequence>
<comment type="similarity">
    <text evidence="2 13 14">Belongs to the RecF family.</text>
</comment>
<feature type="domain" description="RecF/RecN/SMC N-terminal" evidence="15">
    <location>
        <begin position="2"/>
        <end position="358"/>
    </location>
</feature>
<dbReference type="Gene3D" id="3.40.50.300">
    <property type="entry name" value="P-loop containing nucleotide triphosphate hydrolases"/>
    <property type="match status" value="1"/>
</dbReference>
<evidence type="ECO:0000256" key="10">
    <source>
        <dbReference type="ARBA" id="ARBA00023204"/>
    </source>
</evidence>
<dbReference type="InterPro" id="IPR001238">
    <property type="entry name" value="DNA-binding_RecF"/>
</dbReference>
<dbReference type="RefSeq" id="WP_213171383.1">
    <property type="nucleotide sequence ID" value="NZ_CP070496.1"/>
</dbReference>
<organism evidence="16 17">
    <name type="scientific">Natronoglycomyces albus</name>
    <dbReference type="NCBI Taxonomy" id="2811108"/>
    <lineage>
        <taxon>Bacteria</taxon>
        <taxon>Bacillati</taxon>
        <taxon>Actinomycetota</taxon>
        <taxon>Actinomycetes</taxon>
        <taxon>Glycomycetales</taxon>
        <taxon>Glycomycetaceae</taxon>
        <taxon>Natronoglycomyces</taxon>
    </lineage>
</organism>
<evidence type="ECO:0000256" key="4">
    <source>
        <dbReference type="ARBA" id="ARBA00022490"/>
    </source>
</evidence>
<evidence type="ECO:0000256" key="8">
    <source>
        <dbReference type="ARBA" id="ARBA00022840"/>
    </source>
</evidence>
<evidence type="ECO:0000313" key="16">
    <source>
        <dbReference type="EMBL" id="QSB05376.1"/>
    </source>
</evidence>